<reference evidence="3" key="1">
    <citation type="submission" date="2018-05" db="EMBL/GenBank/DDBJ databases">
        <authorList>
            <person name="Lanie J.A."/>
            <person name="Ng W.-L."/>
            <person name="Kazmierczak K.M."/>
            <person name="Andrzejewski T.M."/>
            <person name="Davidsen T.M."/>
            <person name="Wayne K.J."/>
            <person name="Tettelin H."/>
            <person name="Glass J.I."/>
            <person name="Rusch D."/>
            <person name="Podicherti R."/>
            <person name="Tsui H.-C.T."/>
            <person name="Winkler M.E."/>
        </authorList>
    </citation>
    <scope>NUCLEOTIDE SEQUENCE</scope>
</reference>
<dbReference type="SUPFAM" id="SSF56601">
    <property type="entry name" value="beta-lactamase/transpeptidase-like"/>
    <property type="match status" value="1"/>
</dbReference>
<feature type="region of interest" description="Disordered" evidence="1">
    <location>
        <begin position="142"/>
        <end position="162"/>
    </location>
</feature>
<dbReference type="Gene3D" id="3.40.710.10">
    <property type="entry name" value="DD-peptidase/beta-lactamase superfamily"/>
    <property type="match status" value="1"/>
</dbReference>
<protein>
    <recommendedName>
        <fullName evidence="2">Beta-lactamase-related domain-containing protein</fullName>
    </recommendedName>
</protein>
<dbReference type="Pfam" id="PF00144">
    <property type="entry name" value="Beta-lactamase"/>
    <property type="match status" value="1"/>
</dbReference>
<gene>
    <name evidence="3" type="ORF">METZ01_LOCUS110872</name>
</gene>
<dbReference type="EMBL" id="UINC01013426">
    <property type="protein sequence ID" value="SVA58018.1"/>
    <property type="molecule type" value="Genomic_DNA"/>
</dbReference>
<dbReference type="InterPro" id="IPR050789">
    <property type="entry name" value="Diverse_Enzym_Activities"/>
</dbReference>
<organism evidence="3">
    <name type="scientific">marine metagenome</name>
    <dbReference type="NCBI Taxonomy" id="408172"/>
    <lineage>
        <taxon>unclassified sequences</taxon>
        <taxon>metagenomes</taxon>
        <taxon>ecological metagenomes</taxon>
    </lineage>
</organism>
<dbReference type="AlphaFoldDB" id="A0A381X0E4"/>
<dbReference type="InterPro" id="IPR001466">
    <property type="entry name" value="Beta-lactam-related"/>
</dbReference>
<evidence type="ECO:0000259" key="2">
    <source>
        <dbReference type="Pfam" id="PF00144"/>
    </source>
</evidence>
<feature type="domain" description="Beta-lactamase-related" evidence="2">
    <location>
        <begin position="1"/>
        <end position="152"/>
    </location>
</feature>
<dbReference type="InterPro" id="IPR012338">
    <property type="entry name" value="Beta-lactam/transpept-like"/>
</dbReference>
<sequence>MKTDDLVHLGSCTKAMTSTLLAILITEGELNWESTLIEALPELKDLIHPNYELATLRKLVTHRSGIPANANNWWDHSDERDIKVRRLKILKDSLATEPSTKVGDYLYSNLGYMVASCMAEKVTGKSWETLIQEKLFQPLGMNTASFGPPGTPGQSDQPWGHLESDIGWEASQL</sequence>
<evidence type="ECO:0000256" key="1">
    <source>
        <dbReference type="SAM" id="MobiDB-lite"/>
    </source>
</evidence>
<dbReference type="PANTHER" id="PTHR43283">
    <property type="entry name" value="BETA-LACTAMASE-RELATED"/>
    <property type="match status" value="1"/>
</dbReference>
<name>A0A381X0E4_9ZZZZ</name>
<proteinExistence type="predicted"/>
<evidence type="ECO:0000313" key="3">
    <source>
        <dbReference type="EMBL" id="SVA58018.1"/>
    </source>
</evidence>
<feature type="non-terminal residue" evidence="3">
    <location>
        <position position="173"/>
    </location>
</feature>
<accession>A0A381X0E4</accession>